<evidence type="ECO:0008006" key="3">
    <source>
        <dbReference type="Google" id="ProtNLM"/>
    </source>
</evidence>
<dbReference type="Gene3D" id="3.40.50.150">
    <property type="entry name" value="Vaccinia Virus protein VP39"/>
    <property type="match status" value="1"/>
</dbReference>
<gene>
    <name evidence="1" type="ORF">C0175_06240</name>
</gene>
<sequence length="197" mass="22805">MAKGHYFYQDLIIAQRIFENQPLKHVDVGSRIDGFVAHVASYREIEIFDIRPLQANIKNIKFIQADLMNFTNNEFYNYTYSISALHSIEHFGLGRYGDPIDFDGHLKGLNSIYKILKKGGKFYFSVPIGPQRVEFNAHRVFNLTYLLSLFKDKYSIDSFSFVDDKGELNYDVALTDNLVNNNCYCNYGCGIFEMTKL</sequence>
<accession>A0A2J6X448</accession>
<dbReference type="InterPro" id="IPR004951">
    <property type="entry name" value="DUF268_CAE_spp"/>
</dbReference>
<name>A0A2J6X448_9BACT</name>
<dbReference type="EMBL" id="PNIX01000353">
    <property type="protein sequence ID" value="PMP81051.1"/>
    <property type="molecule type" value="Genomic_DNA"/>
</dbReference>
<comment type="caution">
    <text evidence="1">The sequence shown here is derived from an EMBL/GenBank/DDBJ whole genome shotgun (WGS) entry which is preliminary data.</text>
</comment>
<proteinExistence type="predicted"/>
<dbReference type="Pfam" id="PF03269">
    <property type="entry name" value="DUF268"/>
    <property type="match status" value="1"/>
</dbReference>
<organism evidence="1 2">
    <name type="scientific">Caldisericum exile</name>
    <dbReference type="NCBI Taxonomy" id="693075"/>
    <lineage>
        <taxon>Bacteria</taxon>
        <taxon>Pseudomonadati</taxon>
        <taxon>Caldisericota/Cryosericota group</taxon>
        <taxon>Caldisericota</taxon>
        <taxon>Caldisericia</taxon>
        <taxon>Caldisericales</taxon>
        <taxon>Caldisericaceae</taxon>
        <taxon>Caldisericum</taxon>
    </lineage>
</organism>
<evidence type="ECO:0000313" key="2">
    <source>
        <dbReference type="Proteomes" id="UP000236910"/>
    </source>
</evidence>
<reference evidence="1 2" key="1">
    <citation type="submission" date="2018-01" db="EMBL/GenBank/DDBJ databases">
        <title>Metagenomic assembled genomes from two thermal pools in the Uzon Caldera, Kamchatka, Russia.</title>
        <authorList>
            <person name="Wilkins L."/>
            <person name="Ettinger C."/>
        </authorList>
    </citation>
    <scope>NUCLEOTIDE SEQUENCE [LARGE SCALE GENOMIC DNA]</scope>
    <source>
        <strain evidence="1">ARK-10</strain>
    </source>
</reference>
<dbReference type="InterPro" id="IPR029063">
    <property type="entry name" value="SAM-dependent_MTases_sf"/>
</dbReference>
<protein>
    <recommendedName>
        <fullName evidence="3">DUF268 domain-containing protein</fullName>
    </recommendedName>
</protein>
<dbReference type="AlphaFoldDB" id="A0A2J6X448"/>
<dbReference type="SUPFAM" id="SSF53335">
    <property type="entry name" value="S-adenosyl-L-methionine-dependent methyltransferases"/>
    <property type="match status" value="1"/>
</dbReference>
<evidence type="ECO:0000313" key="1">
    <source>
        <dbReference type="EMBL" id="PMP81051.1"/>
    </source>
</evidence>
<dbReference type="Proteomes" id="UP000236910">
    <property type="component" value="Unassembled WGS sequence"/>
</dbReference>